<dbReference type="GO" id="GO:0016020">
    <property type="term" value="C:membrane"/>
    <property type="evidence" value="ECO:0007669"/>
    <property type="project" value="TreeGrafter"/>
</dbReference>
<feature type="transmembrane region" description="Helical" evidence="1">
    <location>
        <begin position="221"/>
        <end position="244"/>
    </location>
</feature>
<dbReference type="PANTHER" id="PTHR19353">
    <property type="entry name" value="FATTY ACID DESATURASE 2"/>
    <property type="match status" value="1"/>
</dbReference>
<keyword evidence="4" id="KW-1185">Reference proteome</keyword>
<evidence type="ECO:0000259" key="2">
    <source>
        <dbReference type="Pfam" id="PF00487"/>
    </source>
</evidence>
<dbReference type="EMBL" id="CP011125">
    <property type="protein sequence ID" value="AKF10330.1"/>
    <property type="molecule type" value="Genomic_DNA"/>
</dbReference>
<dbReference type="STRING" id="927083.DB32_007479"/>
<evidence type="ECO:0000256" key="1">
    <source>
        <dbReference type="SAM" id="Phobius"/>
    </source>
</evidence>
<sequence length="346" mass="39055">MTIDSSTPTEMPASTIKTVGRIFTRDEIRMLNERSNTMGMLAVGSTWAVIVATLATLAWASTQPAWIAIPTFVLGLVILGGRHLALAILHHDAAHQSLFRSRWLNDFVGDWLCARPVWNDLAKYRAHHFVHHRKTSQPEDPDLSLIEPFPTTRASLLRKLARDLVGLTGLKYLLGRALMDAGVVRWTVASDAVWLPREGRRWWSYPLELVKNAWGMMLTNALLFAACWACGHAWLYAIWVLAYVTPYPLFLRIRSLAEHACTERSTDMFANTRTTRAGWLARMTVAPIRVSYHLEHHVLPGVPYFRLPLLHRMLRERGVVPEPPGYLDVLKIVSSGAPRDATATRP</sequence>
<reference evidence="3 4" key="1">
    <citation type="submission" date="2015-03" db="EMBL/GenBank/DDBJ databases">
        <title>Genome assembly of Sandaracinus amylolyticus DSM 53668.</title>
        <authorList>
            <person name="Sharma G."/>
            <person name="Subramanian S."/>
        </authorList>
    </citation>
    <scope>NUCLEOTIDE SEQUENCE [LARGE SCALE GENOMIC DNA]</scope>
    <source>
        <strain evidence="3 4">DSM 53668</strain>
    </source>
</reference>
<name>A0A0F6W8U0_9BACT</name>
<dbReference type="Proteomes" id="UP000034883">
    <property type="component" value="Chromosome"/>
</dbReference>
<accession>A0A0F6W8U0</accession>
<feature type="transmembrane region" description="Helical" evidence="1">
    <location>
        <begin position="66"/>
        <end position="89"/>
    </location>
</feature>
<evidence type="ECO:0000313" key="3">
    <source>
        <dbReference type="EMBL" id="AKF10330.1"/>
    </source>
</evidence>
<evidence type="ECO:0000313" key="4">
    <source>
        <dbReference type="Proteomes" id="UP000034883"/>
    </source>
</evidence>
<dbReference type="KEGG" id="samy:DB32_007479"/>
<dbReference type="GO" id="GO:0016717">
    <property type="term" value="F:oxidoreductase activity, acting on paired donors, with oxidation of a pair of donors resulting in the reduction of molecular oxygen to two molecules of water"/>
    <property type="evidence" value="ECO:0007669"/>
    <property type="project" value="TreeGrafter"/>
</dbReference>
<feature type="transmembrane region" description="Helical" evidence="1">
    <location>
        <begin position="38"/>
        <end position="60"/>
    </location>
</feature>
<keyword evidence="1" id="KW-1133">Transmembrane helix</keyword>
<dbReference type="GO" id="GO:0008610">
    <property type="term" value="P:lipid biosynthetic process"/>
    <property type="evidence" value="ECO:0007669"/>
    <property type="project" value="UniProtKB-ARBA"/>
</dbReference>
<gene>
    <name evidence="3" type="ORF">DB32_007479</name>
</gene>
<keyword evidence="1" id="KW-0472">Membrane</keyword>
<feature type="domain" description="Fatty acid desaturase" evidence="2">
    <location>
        <begin position="71"/>
        <end position="316"/>
    </location>
</feature>
<organism evidence="3 4">
    <name type="scientific">Sandaracinus amylolyticus</name>
    <dbReference type="NCBI Taxonomy" id="927083"/>
    <lineage>
        <taxon>Bacteria</taxon>
        <taxon>Pseudomonadati</taxon>
        <taxon>Myxococcota</taxon>
        <taxon>Polyangia</taxon>
        <taxon>Polyangiales</taxon>
        <taxon>Sandaracinaceae</taxon>
        <taxon>Sandaracinus</taxon>
    </lineage>
</organism>
<protein>
    <submittedName>
        <fullName evidence="3">Fatty acid desaturase</fullName>
    </submittedName>
</protein>
<dbReference type="CDD" id="cd03510">
    <property type="entry name" value="Rhizobitoxine-FADS-like"/>
    <property type="match status" value="1"/>
</dbReference>
<keyword evidence="1" id="KW-0812">Transmembrane</keyword>
<dbReference type="InterPro" id="IPR005804">
    <property type="entry name" value="FA_desaturase_dom"/>
</dbReference>
<dbReference type="InterPro" id="IPR012171">
    <property type="entry name" value="Fatty_acid_desaturase"/>
</dbReference>
<dbReference type="PANTHER" id="PTHR19353:SF19">
    <property type="entry name" value="DELTA(5) FATTY ACID DESATURASE C-RELATED"/>
    <property type="match status" value="1"/>
</dbReference>
<dbReference type="AlphaFoldDB" id="A0A0F6W8U0"/>
<proteinExistence type="predicted"/>
<dbReference type="Pfam" id="PF00487">
    <property type="entry name" value="FA_desaturase"/>
    <property type="match status" value="1"/>
</dbReference>